<keyword evidence="3" id="KW-1185">Reference proteome</keyword>
<evidence type="ECO:0000313" key="2">
    <source>
        <dbReference type="EMBL" id="MBE1490752.1"/>
    </source>
</evidence>
<dbReference type="RefSeq" id="WP_225945774.1">
    <property type="nucleotide sequence ID" value="NZ_JADBEB010000001.1"/>
</dbReference>
<evidence type="ECO:0000256" key="1">
    <source>
        <dbReference type="SAM" id="Phobius"/>
    </source>
</evidence>
<dbReference type="EMBL" id="JADBEB010000001">
    <property type="protein sequence ID" value="MBE1490752.1"/>
    <property type="molecule type" value="Genomic_DNA"/>
</dbReference>
<feature type="transmembrane region" description="Helical" evidence="1">
    <location>
        <begin position="69"/>
        <end position="93"/>
    </location>
</feature>
<proteinExistence type="predicted"/>
<dbReference type="AlphaFoldDB" id="A0A927MBP3"/>
<protein>
    <submittedName>
        <fullName evidence="2">Uncharacterized protein</fullName>
    </submittedName>
</protein>
<evidence type="ECO:0000313" key="3">
    <source>
        <dbReference type="Proteomes" id="UP000649753"/>
    </source>
</evidence>
<name>A0A927MBP3_9ACTN</name>
<keyword evidence="1" id="KW-0472">Membrane</keyword>
<gene>
    <name evidence="2" type="ORF">H4W31_006390</name>
</gene>
<dbReference type="Proteomes" id="UP000649753">
    <property type="component" value="Unassembled WGS sequence"/>
</dbReference>
<sequence>MSGEEGSQIDQESRSSVRIAATSVTAMEIGIHRNWSKSVRQVHRWLSIAFTLTIIGTFVALVQEEPAAWVFYMPLLPLVLLLLTGLYLFLLPYGTKWRSGRRTAAGN</sequence>
<keyword evidence="1" id="KW-1133">Transmembrane helix</keyword>
<feature type="transmembrane region" description="Helical" evidence="1">
    <location>
        <begin position="45"/>
        <end position="63"/>
    </location>
</feature>
<accession>A0A927MBP3</accession>
<organism evidence="2 3">
    <name type="scientific">Plantactinospora soyae</name>
    <dbReference type="NCBI Taxonomy" id="1544732"/>
    <lineage>
        <taxon>Bacteria</taxon>
        <taxon>Bacillati</taxon>
        <taxon>Actinomycetota</taxon>
        <taxon>Actinomycetes</taxon>
        <taxon>Micromonosporales</taxon>
        <taxon>Micromonosporaceae</taxon>
        <taxon>Plantactinospora</taxon>
    </lineage>
</organism>
<keyword evidence="1" id="KW-0812">Transmembrane</keyword>
<reference evidence="2" key="1">
    <citation type="submission" date="2020-10" db="EMBL/GenBank/DDBJ databases">
        <title>Sequencing the genomes of 1000 actinobacteria strains.</title>
        <authorList>
            <person name="Klenk H.-P."/>
        </authorList>
    </citation>
    <scope>NUCLEOTIDE SEQUENCE</scope>
    <source>
        <strain evidence="2">DSM 46832</strain>
    </source>
</reference>
<comment type="caution">
    <text evidence="2">The sequence shown here is derived from an EMBL/GenBank/DDBJ whole genome shotgun (WGS) entry which is preliminary data.</text>
</comment>